<accession>A0A401SAL0</accession>
<dbReference type="PRINTS" id="PR00237">
    <property type="entry name" value="GPCRRHODOPSN"/>
</dbReference>
<dbReference type="InterPro" id="IPR000370">
    <property type="entry name" value="Prostglndn_IP_rcpt"/>
</dbReference>
<evidence type="ECO:0000259" key="12">
    <source>
        <dbReference type="PROSITE" id="PS50262"/>
    </source>
</evidence>
<keyword evidence="3 11" id="KW-0812">Transmembrane</keyword>
<protein>
    <recommendedName>
        <fullName evidence="12">G-protein coupled receptors family 1 profile domain-containing protein</fullName>
    </recommendedName>
</protein>
<evidence type="ECO:0000256" key="6">
    <source>
        <dbReference type="ARBA" id="ARBA00023136"/>
    </source>
</evidence>
<gene>
    <name evidence="13" type="ORF">chiPu_0005808</name>
</gene>
<dbReference type="GO" id="GO:0004956">
    <property type="term" value="F:prostaglandin D receptor activity"/>
    <property type="evidence" value="ECO:0007669"/>
    <property type="project" value="TreeGrafter"/>
</dbReference>
<dbReference type="GO" id="GO:0006954">
    <property type="term" value="P:inflammatory response"/>
    <property type="evidence" value="ECO:0007669"/>
    <property type="project" value="TreeGrafter"/>
</dbReference>
<feature type="transmembrane region" description="Helical" evidence="11">
    <location>
        <begin position="240"/>
        <end position="258"/>
    </location>
</feature>
<dbReference type="OrthoDB" id="5959154at2759"/>
<dbReference type="FunFam" id="1.20.1070.10:FF:000175">
    <property type="entry name" value="Prostaglandin D2 receptor"/>
    <property type="match status" value="1"/>
</dbReference>
<comment type="caution">
    <text evidence="13">The sequence shown here is derived from an EMBL/GenBank/DDBJ whole genome shotgun (WGS) entry which is preliminary data.</text>
</comment>
<feature type="transmembrane region" description="Helical" evidence="11">
    <location>
        <begin position="94"/>
        <end position="115"/>
    </location>
</feature>
<feature type="transmembrane region" description="Helical" evidence="11">
    <location>
        <begin position="49"/>
        <end position="74"/>
    </location>
</feature>
<feature type="transmembrane region" description="Helical" evidence="11">
    <location>
        <begin position="183"/>
        <end position="207"/>
    </location>
</feature>
<dbReference type="SUPFAM" id="SSF81321">
    <property type="entry name" value="Family A G protein-coupled receptor-like"/>
    <property type="match status" value="1"/>
</dbReference>
<keyword evidence="6 11" id="KW-0472">Membrane</keyword>
<dbReference type="PANTHER" id="PTHR11866">
    <property type="entry name" value="G-PROTEIN COUPLED RECEPTOR FAMILY 1 MEMBER"/>
    <property type="match status" value="1"/>
</dbReference>
<dbReference type="InterPro" id="IPR017452">
    <property type="entry name" value="GPCR_Rhodpsn_7TM"/>
</dbReference>
<evidence type="ECO:0000256" key="1">
    <source>
        <dbReference type="ARBA" id="ARBA00004651"/>
    </source>
</evidence>
<dbReference type="PANTHER" id="PTHR11866:SF14">
    <property type="entry name" value="PROSTAGLANDIN D2 RECEPTOR"/>
    <property type="match status" value="1"/>
</dbReference>
<dbReference type="GO" id="GO:0007204">
    <property type="term" value="P:positive regulation of cytosolic calcium ion concentration"/>
    <property type="evidence" value="ECO:0007669"/>
    <property type="project" value="TreeGrafter"/>
</dbReference>
<evidence type="ECO:0000313" key="13">
    <source>
        <dbReference type="EMBL" id="GCC27384.1"/>
    </source>
</evidence>
<evidence type="ECO:0000256" key="5">
    <source>
        <dbReference type="ARBA" id="ARBA00023040"/>
    </source>
</evidence>
<keyword evidence="7" id="KW-1015">Disulfide bond</keyword>
<evidence type="ECO:0000256" key="4">
    <source>
        <dbReference type="ARBA" id="ARBA00022989"/>
    </source>
</evidence>
<dbReference type="AlphaFoldDB" id="A0A401SAL0"/>
<dbReference type="Gene3D" id="1.20.1070.10">
    <property type="entry name" value="Rhodopsin 7-helix transmembrane proteins"/>
    <property type="match status" value="1"/>
</dbReference>
<dbReference type="EMBL" id="BEZZ01000162">
    <property type="protein sequence ID" value="GCC27384.1"/>
    <property type="molecule type" value="Genomic_DNA"/>
</dbReference>
<keyword evidence="5" id="KW-0297">G-protein coupled receptor</keyword>
<evidence type="ECO:0000256" key="8">
    <source>
        <dbReference type="ARBA" id="ARBA00023170"/>
    </source>
</evidence>
<keyword evidence="4 11" id="KW-1133">Transmembrane helix</keyword>
<evidence type="ECO:0000256" key="10">
    <source>
        <dbReference type="ARBA" id="ARBA00023224"/>
    </source>
</evidence>
<feature type="domain" description="G-protein coupled receptors family 1 profile" evidence="12">
    <location>
        <begin position="29"/>
        <end position="294"/>
    </location>
</feature>
<evidence type="ECO:0000256" key="7">
    <source>
        <dbReference type="ARBA" id="ARBA00023157"/>
    </source>
</evidence>
<keyword evidence="14" id="KW-1185">Reference proteome</keyword>
<keyword evidence="9" id="KW-0325">Glycoprotein</keyword>
<feature type="transmembrane region" description="Helical" evidence="11">
    <location>
        <begin position="16"/>
        <end position="37"/>
    </location>
</feature>
<dbReference type="PRINTS" id="PR01788">
    <property type="entry name" value="PROSTANOIDR"/>
</dbReference>
<evidence type="ECO:0000256" key="11">
    <source>
        <dbReference type="SAM" id="Phobius"/>
    </source>
</evidence>
<keyword evidence="2" id="KW-1003">Cell membrane</keyword>
<feature type="transmembrane region" description="Helical" evidence="11">
    <location>
        <begin position="278"/>
        <end position="297"/>
    </location>
</feature>
<reference evidence="13 14" key="1">
    <citation type="journal article" date="2018" name="Nat. Ecol. Evol.">
        <title>Shark genomes provide insights into elasmobranch evolution and the origin of vertebrates.</title>
        <authorList>
            <person name="Hara Y"/>
            <person name="Yamaguchi K"/>
            <person name="Onimaru K"/>
            <person name="Kadota M"/>
            <person name="Koyanagi M"/>
            <person name="Keeley SD"/>
            <person name="Tatsumi K"/>
            <person name="Tanaka K"/>
            <person name="Motone F"/>
            <person name="Kageyama Y"/>
            <person name="Nozu R"/>
            <person name="Adachi N"/>
            <person name="Nishimura O"/>
            <person name="Nakagawa R"/>
            <person name="Tanegashima C"/>
            <person name="Kiyatake I"/>
            <person name="Matsumoto R"/>
            <person name="Murakumo K"/>
            <person name="Nishida K"/>
            <person name="Terakita A"/>
            <person name="Kuratani S"/>
            <person name="Sato K"/>
            <person name="Hyodo S Kuraku.S."/>
        </authorList>
    </citation>
    <scope>NUCLEOTIDE SEQUENCE [LARGE SCALE GENOMIC DNA]</scope>
</reference>
<keyword evidence="10" id="KW-0807">Transducer</keyword>
<dbReference type="PRINTS" id="PR00856">
    <property type="entry name" value="PRSTNOIDIPR"/>
</dbReference>
<dbReference type="Pfam" id="PF00001">
    <property type="entry name" value="7tm_1"/>
    <property type="match status" value="1"/>
</dbReference>
<sequence length="326" mass="36549">MGSCENIHNVQKDSKVVTSILLFSTGLLGNTIALAILGKHKWNSKKVSVFYILVTGLVLTDLFGKCLISPVVFASYASNLTLKAMGSNNTLCNYFSFSMSFFGLSSMFILFAMALECWLSISHPFFYQEHFTKRLAVLILPVVYVCCLLFCSMPLLGVGSTKQYCPGTWCFFNMSKPSSSFSVLYATLMAVLIVAVILCNSSVAINLTKMYRRQRRMSNPNLSVANRSRRQFSHSEEMENLILLVLMSIIFLICSLPLTVRAYIGAFAPDESEEGDLIALRLASVNSIVDPWVFIIFRTSLFRKLLLMCCKFSPPTLRVESWSINH</sequence>
<evidence type="ECO:0000256" key="2">
    <source>
        <dbReference type="ARBA" id="ARBA00022475"/>
    </source>
</evidence>
<organism evidence="13 14">
    <name type="scientific">Chiloscyllium punctatum</name>
    <name type="common">Brownbanded bambooshark</name>
    <name type="synonym">Hemiscyllium punctatum</name>
    <dbReference type="NCBI Taxonomy" id="137246"/>
    <lineage>
        <taxon>Eukaryota</taxon>
        <taxon>Metazoa</taxon>
        <taxon>Chordata</taxon>
        <taxon>Craniata</taxon>
        <taxon>Vertebrata</taxon>
        <taxon>Chondrichthyes</taxon>
        <taxon>Elasmobranchii</taxon>
        <taxon>Galeomorphii</taxon>
        <taxon>Galeoidea</taxon>
        <taxon>Orectolobiformes</taxon>
        <taxon>Hemiscylliidae</taxon>
        <taxon>Chiloscyllium</taxon>
    </lineage>
</organism>
<feature type="transmembrane region" description="Helical" evidence="11">
    <location>
        <begin position="135"/>
        <end position="156"/>
    </location>
</feature>
<evidence type="ECO:0000313" key="14">
    <source>
        <dbReference type="Proteomes" id="UP000287033"/>
    </source>
</evidence>
<dbReference type="STRING" id="137246.A0A401SAL0"/>
<keyword evidence="8" id="KW-0675">Receptor</keyword>
<evidence type="ECO:0000256" key="9">
    <source>
        <dbReference type="ARBA" id="ARBA00023180"/>
    </source>
</evidence>
<evidence type="ECO:0000256" key="3">
    <source>
        <dbReference type="ARBA" id="ARBA00022692"/>
    </source>
</evidence>
<dbReference type="PROSITE" id="PS50262">
    <property type="entry name" value="G_PROTEIN_RECEP_F1_2"/>
    <property type="match status" value="1"/>
</dbReference>
<dbReference type="Proteomes" id="UP000287033">
    <property type="component" value="Unassembled WGS sequence"/>
</dbReference>
<dbReference type="GO" id="GO:0005886">
    <property type="term" value="C:plasma membrane"/>
    <property type="evidence" value="ECO:0007669"/>
    <property type="project" value="UniProtKB-SubCell"/>
</dbReference>
<dbReference type="InterPro" id="IPR000276">
    <property type="entry name" value="GPCR_Rhodpsn"/>
</dbReference>
<name>A0A401SAL0_CHIPU</name>
<dbReference type="InterPro" id="IPR008365">
    <property type="entry name" value="Prostanoid_rcpt"/>
</dbReference>
<proteinExistence type="predicted"/>
<comment type="subcellular location">
    <subcellularLocation>
        <location evidence="1">Cell membrane</location>
        <topology evidence="1">Multi-pass membrane protein</topology>
    </subcellularLocation>
</comment>
<dbReference type="OMA" id="NWHSNSC"/>